<proteinExistence type="predicted"/>
<sequence length="16" mass="1896">MCISHMIKILLSTQDY</sequence>
<name>A0A0A9AZ19_ARUDO</name>
<reference evidence="1" key="1">
    <citation type="submission" date="2014-09" db="EMBL/GenBank/DDBJ databases">
        <authorList>
            <person name="Magalhaes I.L.F."/>
            <person name="Oliveira U."/>
            <person name="Santos F.R."/>
            <person name="Vidigal T.H.D.A."/>
            <person name="Brescovit A.D."/>
            <person name="Santos A.J."/>
        </authorList>
    </citation>
    <scope>NUCLEOTIDE SEQUENCE</scope>
    <source>
        <tissue evidence="1">Shoot tissue taken approximately 20 cm above the soil surface</tissue>
    </source>
</reference>
<dbReference type="EMBL" id="GBRH01241509">
    <property type="protein sequence ID" value="JAD56386.1"/>
    <property type="molecule type" value="Transcribed_RNA"/>
</dbReference>
<accession>A0A0A9AZ19</accession>
<evidence type="ECO:0000313" key="1">
    <source>
        <dbReference type="EMBL" id="JAD56386.1"/>
    </source>
</evidence>
<reference evidence="1" key="2">
    <citation type="journal article" date="2015" name="Data Brief">
        <title>Shoot transcriptome of the giant reed, Arundo donax.</title>
        <authorList>
            <person name="Barrero R.A."/>
            <person name="Guerrero F.D."/>
            <person name="Moolhuijzen P."/>
            <person name="Goolsby J.A."/>
            <person name="Tidwell J."/>
            <person name="Bellgard S.E."/>
            <person name="Bellgard M.I."/>
        </authorList>
    </citation>
    <scope>NUCLEOTIDE SEQUENCE</scope>
    <source>
        <tissue evidence="1">Shoot tissue taken approximately 20 cm above the soil surface</tissue>
    </source>
</reference>
<protein>
    <submittedName>
        <fullName evidence="1">Uncharacterized protein</fullName>
    </submittedName>
</protein>
<dbReference type="AlphaFoldDB" id="A0A0A9AZ19"/>
<organism evidence="1">
    <name type="scientific">Arundo donax</name>
    <name type="common">Giant reed</name>
    <name type="synonym">Donax arundinaceus</name>
    <dbReference type="NCBI Taxonomy" id="35708"/>
    <lineage>
        <taxon>Eukaryota</taxon>
        <taxon>Viridiplantae</taxon>
        <taxon>Streptophyta</taxon>
        <taxon>Embryophyta</taxon>
        <taxon>Tracheophyta</taxon>
        <taxon>Spermatophyta</taxon>
        <taxon>Magnoliopsida</taxon>
        <taxon>Liliopsida</taxon>
        <taxon>Poales</taxon>
        <taxon>Poaceae</taxon>
        <taxon>PACMAD clade</taxon>
        <taxon>Arundinoideae</taxon>
        <taxon>Arundineae</taxon>
        <taxon>Arundo</taxon>
    </lineage>
</organism>